<name>A0ABX3HL46_PAEBO</name>
<dbReference type="EMBL" id="MPTB01000005">
    <property type="protein sequence ID" value="OMD51353.1"/>
    <property type="molecule type" value="Genomic_DNA"/>
</dbReference>
<evidence type="ECO:0000313" key="1">
    <source>
        <dbReference type="EMBL" id="OMD51353.1"/>
    </source>
</evidence>
<protein>
    <submittedName>
        <fullName evidence="1">Uncharacterized protein</fullName>
    </submittedName>
</protein>
<organism evidence="1 2">
    <name type="scientific">Paenibacillus borealis</name>
    <dbReference type="NCBI Taxonomy" id="160799"/>
    <lineage>
        <taxon>Bacteria</taxon>
        <taxon>Bacillati</taxon>
        <taxon>Bacillota</taxon>
        <taxon>Bacilli</taxon>
        <taxon>Bacillales</taxon>
        <taxon>Paenibacillaceae</taxon>
        <taxon>Paenibacillus</taxon>
    </lineage>
</organism>
<dbReference type="Proteomes" id="UP000187412">
    <property type="component" value="Unassembled WGS sequence"/>
</dbReference>
<proteinExistence type="predicted"/>
<comment type="caution">
    <text evidence="1">The sequence shown here is derived from an EMBL/GenBank/DDBJ whole genome shotgun (WGS) entry which is preliminary data.</text>
</comment>
<dbReference type="Gene3D" id="3.20.20.510">
    <property type="entry name" value="Uncharacterised protein PF12979, DUF3863"/>
    <property type="match status" value="1"/>
</dbReference>
<accession>A0ABX3HL46</accession>
<reference evidence="1 2" key="1">
    <citation type="submission" date="2016-10" db="EMBL/GenBank/DDBJ databases">
        <title>Paenibacillus species isolates.</title>
        <authorList>
            <person name="Beno S.M."/>
        </authorList>
    </citation>
    <scope>NUCLEOTIDE SEQUENCE [LARGE SCALE GENOMIC DNA]</scope>
    <source>
        <strain evidence="1 2">FSL H7-0744</strain>
    </source>
</reference>
<dbReference type="RefSeq" id="WP_256718052.1">
    <property type="nucleotide sequence ID" value="NZ_MPTB01000005.1"/>
</dbReference>
<evidence type="ECO:0000313" key="2">
    <source>
        <dbReference type="Proteomes" id="UP000187412"/>
    </source>
</evidence>
<keyword evidence="2" id="KW-1185">Reference proteome</keyword>
<gene>
    <name evidence="1" type="ORF">BSK56_05650</name>
</gene>
<sequence>MDSVQVTTDTIDASFNVSMEDWKLAYVTLDVYGSEIMPEHLPPDLKVLVTDDYSVLAEDGTVANFYNIPKPGTMIHGRILLSSEVADFSIISNFELEVLSPQYNSTAYFTVSLLLEDTGANATTVAEMQTMRSTLATIDPDLRVTWAMDSRFVFDDAQRPQLQQVLNYVDLYGDEVGIASGYPNDNFNLAQWIVEMNSWLYMYRYNALNSLHQGGTNGDSSVWESIPDKYRPKSLSTYAINPEQAAWLKDNFRIDAFMGWAATQYNVGQLSAEGSPLMPYWAHIANPMLPAQDAATNSNNVFMNALSIDPIGSRYITGASRWTLHPADPFVSDTKAEPQLHLASQYLNNPFQNRNTVNYLSLVIGTNWVMRSPNLFATWQDFISRFPKDAGVEILGVHGLAEIYKTKTAHSNEHSEFTLMFRGAGYTTVSGENSPGDLRYLWTETATERIILAKRDGDPLWSIIDFTDYSRSPVTKLPYTSNGAADDISYITGRNYKLTPAAPLTSTEIERIRARLDVIDFHEDIDYQ</sequence>